<dbReference type="EMBL" id="LWMS01000010">
    <property type="protein sequence ID" value="PWL08597.1"/>
    <property type="molecule type" value="Genomic_DNA"/>
</dbReference>
<accession>A0A2A2HC61</accession>
<evidence type="ECO:0000313" key="1">
    <source>
        <dbReference type="EMBL" id="PAV06844.1"/>
    </source>
</evidence>
<comment type="caution">
    <text evidence="1">The sequence shown here is derived from an EMBL/GenBank/DDBJ whole genome shotgun (WGS) entry which is preliminary data.</text>
</comment>
<reference evidence="2 4" key="1">
    <citation type="submission" date="2016-04" db="EMBL/GenBank/DDBJ databases">
        <title>Genome sequence of Methanosphaera cuniculi DSM 4103.</title>
        <authorList>
            <person name="Poehlein A."/>
            <person name="Seedorf H."/>
            <person name="Daniel R."/>
        </authorList>
    </citation>
    <scope>NUCLEOTIDE SEQUENCE [LARGE SCALE GENOMIC DNA]</scope>
    <source>
        <strain evidence="2 4">DSM 4103</strain>
    </source>
</reference>
<dbReference type="Proteomes" id="UP000217528">
    <property type="component" value="Unassembled WGS sequence"/>
</dbReference>
<sequence length="128" mass="15496">MINWNYEKLESMTEKSSTYNSITIDYKILAENFEEIVVLLHTNGETIPLEFEDLNVACKGNMYDKIELPNIAEECKQKRQQLEEERNHMKLKHFSRDISHEEWFEFIDKEVLEFIKKYPQYEKIIIKD</sequence>
<proteinExistence type="predicted"/>
<evidence type="ECO:0000313" key="3">
    <source>
        <dbReference type="Proteomes" id="UP000217528"/>
    </source>
</evidence>
<name>A0A2A2HC61_9EURY</name>
<dbReference type="RefSeq" id="WP_095609019.1">
    <property type="nucleotide sequence ID" value="NZ_CAUHCB010000013.1"/>
</dbReference>
<dbReference type="Proteomes" id="UP000246004">
    <property type="component" value="Unassembled WGS sequence"/>
</dbReference>
<keyword evidence="3" id="KW-1185">Reference proteome</keyword>
<dbReference type="AlphaFoldDB" id="A0A2A2HC61"/>
<dbReference type="OrthoDB" id="82400at2157"/>
<evidence type="ECO:0000313" key="4">
    <source>
        <dbReference type="Proteomes" id="UP000246004"/>
    </source>
</evidence>
<gene>
    <name evidence="1" type="ORF">ASJ82_06905</name>
    <name evidence="2" type="ORF">MSCUN_03090</name>
</gene>
<protein>
    <submittedName>
        <fullName evidence="1">Uncharacterized protein</fullName>
    </submittedName>
</protein>
<dbReference type="EMBL" id="LMVN01000024">
    <property type="protein sequence ID" value="PAV06844.1"/>
    <property type="molecule type" value="Genomic_DNA"/>
</dbReference>
<organism evidence="1 3">
    <name type="scientific">Methanosphaera cuniculi</name>
    <dbReference type="NCBI Taxonomy" id="1077256"/>
    <lineage>
        <taxon>Archaea</taxon>
        <taxon>Methanobacteriati</taxon>
        <taxon>Methanobacteriota</taxon>
        <taxon>Methanomada group</taxon>
        <taxon>Methanobacteria</taxon>
        <taxon>Methanobacteriales</taxon>
        <taxon>Methanobacteriaceae</taxon>
        <taxon>Methanosphaera</taxon>
    </lineage>
</organism>
<reference evidence="1 3" key="2">
    <citation type="journal article" date="2017" name="BMC Genomics">
        <title>Genomic analysis of methanogenic archaea reveals a shift towards energy conservation.</title>
        <authorList>
            <person name="Gilmore S.P."/>
            <person name="Henske J.K."/>
            <person name="Sexton J.A."/>
            <person name="Solomon K.V."/>
            <person name="Seppala S."/>
            <person name="Yoo J.I."/>
            <person name="Huyett L.M."/>
            <person name="Pressman A."/>
            <person name="Cogan J.Z."/>
            <person name="Kivenson V."/>
            <person name="Peng X."/>
            <person name="Tan Y."/>
            <person name="Valentine D.L."/>
            <person name="O'Malley M.A."/>
        </authorList>
    </citation>
    <scope>NUCLEOTIDE SEQUENCE [LARGE SCALE GENOMIC DNA]</scope>
    <source>
        <strain evidence="1 3">1R-7</strain>
    </source>
</reference>
<evidence type="ECO:0000313" key="2">
    <source>
        <dbReference type="EMBL" id="PWL08597.1"/>
    </source>
</evidence>